<evidence type="ECO:0000313" key="1">
    <source>
        <dbReference type="EMBL" id="KAJ8005465.1"/>
    </source>
</evidence>
<accession>A0ACC2GPX7</accession>
<reference evidence="1" key="1">
    <citation type="submission" date="2021-05" db="EMBL/GenBank/DDBJ databases">
        <authorList>
            <person name="Pan Q."/>
            <person name="Jouanno E."/>
            <person name="Zahm M."/>
            <person name="Klopp C."/>
            <person name="Cabau C."/>
            <person name="Louis A."/>
            <person name="Berthelot C."/>
            <person name="Parey E."/>
            <person name="Roest Crollius H."/>
            <person name="Montfort J."/>
            <person name="Robinson-Rechavi M."/>
            <person name="Bouchez O."/>
            <person name="Lampietro C."/>
            <person name="Lopez Roques C."/>
            <person name="Donnadieu C."/>
            <person name="Postlethwait J."/>
            <person name="Bobe J."/>
            <person name="Dillon D."/>
            <person name="Chandos A."/>
            <person name="von Hippel F."/>
            <person name="Guiguen Y."/>
        </authorList>
    </citation>
    <scope>NUCLEOTIDE SEQUENCE</scope>
    <source>
        <strain evidence="1">YG-Jan2019</strain>
    </source>
</reference>
<keyword evidence="2" id="KW-1185">Reference proteome</keyword>
<protein>
    <submittedName>
        <fullName evidence="1">Uncharacterized protein</fullName>
    </submittedName>
</protein>
<name>A0ACC2GPX7_DALPE</name>
<dbReference type="Proteomes" id="UP001157502">
    <property type="component" value="Chromosome 11"/>
</dbReference>
<proteinExistence type="predicted"/>
<gene>
    <name evidence="1" type="ORF">DPEC_G00146920</name>
</gene>
<evidence type="ECO:0000313" key="2">
    <source>
        <dbReference type="Proteomes" id="UP001157502"/>
    </source>
</evidence>
<sequence length="76" mass="8492">MVLRTHVIKRRKAEKVRTDEATEMVWRRRAGVLLTLGVVVSGIFRELVQRSQESGISCSDAFNGHVADTPPCRAKA</sequence>
<dbReference type="EMBL" id="CM055738">
    <property type="protein sequence ID" value="KAJ8005465.1"/>
    <property type="molecule type" value="Genomic_DNA"/>
</dbReference>
<comment type="caution">
    <text evidence="1">The sequence shown here is derived from an EMBL/GenBank/DDBJ whole genome shotgun (WGS) entry which is preliminary data.</text>
</comment>
<organism evidence="1 2">
    <name type="scientific">Dallia pectoralis</name>
    <name type="common">Alaska blackfish</name>
    <dbReference type="NCBI Taxonomy" id="75939"/>
    <lineage>
        <taxon>Eukaryota</taxon>
        <taxon>Metazoa</taxon>
        <taxon>Chordata</taxon>
        <taxon>Craniata</taxon>
        <taxon>Vertebrata</taxon>
        <taxon>Euteleostomi</taxon>
        <taxon>Actinopterygii</taxon>
        <taxon>Neopterygii</taxon>
        <taxon>Teleostei</taxon>
        <taxon>Protacanthopterygii</taxon>
        <taxon>Esociformes</taxon>
        <taxon>Umbridae</taxon>
        <taxon>Dallia</taxon>
    </lineage>
</organism>